<keyword evidence="2" id="KW-1185">Reference proteome</keyword>
<sequence>MKMKLQGLGNINLMITSKKNRHLMQKWRNYTCLVRLLSYGFIHLIHI</sequence>
<name>A0A521AG10_SACCC</name>
<dbReference type="EMBL" id="FXTB01000001">
    <property type="protein sequence ID" value="SMO33742.1"/>
    <property type="molecule type" value="Genomic_DNA"/>
</dbReference>
<dbReference type="AlphaFoldDB" id="A0A521AG10"/>
<accession>A0A521AG10</accession>
<evidence type="ECO:0000313" key="1">
    <source>
        <dbReference type="EMBL" id="SMO33742.1"/>
    </source>
</evidence>
<reference evidence="1 2" key="1">
    <citation type="submission" date="2017-05" db="EMBL/GenBank/DDBJ databases">
        <authorList>
            <person name="Varghese N."/>
            <person name="Submissions S."/>
        </authorList>
    </citation>
    <scope>NUCLEOTIDE SEQUENCE [LARGE SCALE GENOMIC DNA]</scope>
    <source>
        <strain evidence="1 2">DSM 27040</strain>
    </source>
</reference>
<dbReference type="Proteomes" id="UP000319040">
    <property type="component" value="Unassembled WGS sequence"/>
</dbReference>
<evidence type="ECO:0000313" key="2">
    <source>
        <dbReference type="Proteomes" id="UP000319040"/>
    </source>
</evidence>
<protein>
    <submittedName>
        <fullName evidence="1">Uncharacterized protein</fullName>
    </submittedName>
</protein>
<organism evidence="1 2">
    <name type="scientific">Saccharicrinis carchari</name>
    <dbReference type="NCBI Taxonomy" id="1168039"/>
    <lineage>
        <taxon>Bacteria</taxon>
        <taxon>Pseudomonadati</taxon>
        <taxon>Bacteroidota</taxon>
        <taxon>Bacteroidia</taxon>
        <taxon>Marinilabiliales</taxon>
        <taxon>Marinilabiliaceae</taxon>
        <taxon>Saccharicrinis</taxon>
    </lineage>
</organism>
<gene>
    <name evidence="1" type="ORF">SAMN06265379_101120</name>
</gene>
<proteinExistence type="predicted"/>